<dbReference type="EMBL" id="JBEXAC010000001">
    <property type="protein sequence ID" value="MET6998409.1"/>
    <property type="molecule type" value="Genomic_DNA"/>
</dbReference>
<evidence type="ECO:0000313" key="10">
    <source>
        <dbReference type="EMBL" id="MET6998409.1"/>
    </source>
</evidence>
<sequence length="1041" mass="115105">MAAFYIRILKLCPVLLCLCAVVYAQAPVTVKGKVLTSEDATPLPGVSILLHVAGGKPSAIGMTNEKGEFQVKVPANARLEFRFISYDAQTVAVNGRTSLTVKMVSSATALKEAVVVGYQKRSKETVTGAVARITANDIKDVPVSNIEQLMQGKVAGLNIQNTTGSPGFRGSATIRGISQVMVQGSGQNAYLTPQSPLYVIDGIPVDANAGFEYGFQSQGPGTSPLSMIPPEDVESIDVMKDAEATSLYGSKGANGVIVVTTKRGNSKVPIVRYTGNLFMNIPPSLRPTIGGMAERDYRTRMIWGTDNIDEIRKISLTPFLSDSLNPFYNNSTNWQEIYYQMTQNHSHNVSVSGGDLKLNYKSNLNYYSERGVIKNTGFDRYSLSLNVNFNPTKKLQVSGYLSAGLGKKLKGSGNGLTDVGAGKAIESSLLPGPSYFIGVGQFSNAIYNKNDTKTYMSSFYLNAMYELVPHVQISTNTSFDYTADLEDTFKPAMANSGMPAVYGYTGKKQNLYNRSMLMYSNSWKEKHNVYASVFSEATMTKSDNKVIDLINGPNNVYYGPLGFNSYYSGLSGVPLAGGFSEVHSIGFAANVQYNYNMKYVVNLNYRADGNSYAGLKNRWAKSPSVGLRWNFNKESWLEDWSWLDYGDVRFSYGVNLRPVTNIYASQGWYDVKGNYNNVTRISPHLGNMPNPFLKPERVQQYNYGFDMSVFNGRLSVIFDAYTKTTEDMLYERKLATSTGFATTYTNEASIYNYGYEATFTVRPLPAKSKINWTFSFNWAVNRDILLSLPAGAAQALAADGTIINRVGYSGLANFLYVSEGVYRSDNDVPVDPVTGLRYRSGSNIYRAGDMKFRDVNGNYISDAADQQVAGSPVPNITGGFSSFFTWKNYSLNFNGSILFKRVLLNDALSGRLANLRNPYEAKTLVDLNDLNYWRGNGNVAQYPNPYNYLSANGSYDRFQTLFQEDGSYIKLNAVTVGYAFDRKLLQRYRMNALRLYATVTNLFMITGYSGPNPEAVTDLGRDYLDTYPLSRSVTLGLNIEF</sequence>
<feature type="signal peptide" evidence="8">
    <location>
        <begin position="1"/>
        <end position="26"/>
    </location>
</feature>
<dbReference type="InterPro" id="IPR023997">
    <property type="entry name" value="TonB-dep_OMP_SusC/RagA_CS"/>
</dbReference>
<protein>
    <submittedName>
        <fullName evidence="10">SusC/RagA family TonB-linked outer membrane protein</fullName>
    </submittedName>
</protein>
<keyword evidence="5 7" id="KW-0472">Membrane</keyword>
<dbReference type="Pfam" id="PF13715">
    <property type="entry name" value="CarbopepD_reg_2"/>
    <property type="match status" value="1"/>
</dbReference>
<dbReference type="PROSITE" id="PS52016">
    <property type="entry name" value="TONB_DEPENDENT_REC_3"/>
    <property type="match status" value="1"/>
</dbReference>
<dbReference type="SUPFAM" id="SSF56935">
    <property type="entry name" value="Porins"/>
    <property type="match status" value="1"/>
</dbReference>
<dbReference type="NCBIfam" id="TIGR04057">
    <property type="entry name" value="SusC_RagA_signa"/>
    <property type="match status" value="1"/>
</dbReference>
<evidence type="ECO:0000256" key="3">
    <source>
        <dbReference type="ARBA" id="ARBA00022452"/>
    </source>
</evidence>
<name>A0ABV2T5X5_9BACT</name>
<keyword evidence="6 7" id="KW-0998">Cell outer membrane</keyword>
<evidence type="ECO:0000256" key="6">
    <source>
        <dbReference type="ARBA" id="ARBA00023237"/>
    </source>
</evidence>
<keyword evidence="11" id="KW-1185">Reference proteome</keyword>
<dbReference type="Proteomes" id="UP001549749">
    <property type="component" value="Unassembled WGS sequence"/>
</dbReference>
<dbReference type="Gene3D" id="2.40.170.20">
    <property type="entry name" value="TonB-dependent receptor, beta-barrel domain"/>
    <property type="match status" value="1"/>
</dbReference>
<evidence type="ECO:0000256" key="2">
    <source>
        <dbReference type="ARBA" id="ARBA00022448"/>
    </source>
</evidence>
<dbReference type="NCBIfam" id="TIGR04056">
    <property type="entry name" value="OMP_RagA_SusC"/>
    <property type="match status" value="1"/>
</dbReference>
<dbReference type="InterPro" id="IPR036942">
    <property type="entry name" value="Beta-barrel_TonB_sf"/>
</dbReference>
<organism evidence="10 11">
    <name type="scientific">Chitinophaga defluvii</name>
    <dbReference type="NCBI Taxonomy" id="3163343"/>
    <lineage>
        <taxon>Bacteria</taxon>
        <taxon>Pseudomonadati</taxon>
        <taxon>Bacteroidota</taxon>
        <taxon>Chitinophagia</taxon>
        <taxon>Chitinophagales</taxon>
        <taxon>Chitinophagaceae</taxon>
        <taxon>Chitinophaga</taxon>
    </lineage>
</organism>
<gene>
    <name evidence="10" type="ORF">ABR189_13560</name>
</gene>
<evidence type="ECO:0000256" key="4">
    <source>
        <dbReference type="ARBA" id="ARBA00022692"/>
    </source>
</evidence>
<comment type="caution">
    <text evidence="10">The sequence shown here is derived from an EMBL/GenBank/DDBJ whole genome shotgun (WGS) entry which is preliminary data.</text>
</comment>
<dbReference type="InterPro" id="IPR039426">
    <property type="entry name" value="TonB-dep_rcpt-like"/>
</dbReference>
<evidence type="ECO:0000259" key="9">
    <source>
        <dbReference type="Pfam" id="PF07715"/>
    </source>
</evidence>
<keyword evidence="8" id="KW-0732">Signal</keyword>
<keyword evidence="4 7" id="KW-0812">Transmembrane</keyword>
<evidence type="ECO:0000256" key="7">
    <source>
        <dbReference type="PROSITE-ProRule" id="PRU01360"/>
    </source>
</evidence>
<evidence type="ECO:0000313" key="11">
    <source>
        <dbReference type="Proteomes" id="UP001549749"/>
    </source>
</evidence>
<dbReference type="SUPFAM" id="SSF49464">
    <property type="entry name" value="Carboxypeptidase regulatory domain-like"/>
    <property type="match status" value="1"/>
</dbReference>
<comment type="similarity">
    <text evidence="7">Belongs to the TonB-dependent receptor family.</text>
</comment>
<feature type="chain" id="PRO_5046043225" evidence="8">
    <location>
        <begin position="27"/>
        <end position="1041"/>
    </location>
</feature>
<evidence type="ECO:0000256" key="5">
    <source>
        <dbReference type="ARBA" id="ARBA00023136"/>
    </source>
</evidence>
<reference evidence="10 11" key="1">
    <citation type="submission" date="2024-06" db="EMBL/GenBank/DDBJ databases">
        <title>Chitinophaga defluvii sp. nov., isolated from municipal sewage.</title>
        <authorList>
            <person name="Zhang L."/>
        </authorList>
    </citation>
    <scope>NUCLEOTIDE SEQUENCE [LARGE SCALE GENOMIC DNA]</scope>
    <source>
        <strain evidence="10 11">H8</strain>
    </source>
</reference>
<proteinExistence type="inferred from homology"/>
<dbReference type="RefSeq" id="WP_354661044.1">
    <property type="nucleotide sequence ID" value="NZ_JBEXAC010000001.1"/>
</dbReference>
<dbReference type="InterPro" id="IPR037066">
    <property type="entry name" value="Plug_dom_sf"/>
</dbReference>
<dbReference type="InterPro" id="IPR008969">
    <property type="entry name" value="CarboxyPept-like_regulatory"/>
</dbReference>
<accession>A0ABV2T5X5</accession>
<comment type="subcellular location">
    <subcellularLocation>
        <location evidence="1 7">Cell outer membrane</location>
        <topology evidence="1 7">Multi-pass membrane protein</topology>
    </subcellularLocation>
</comment>
<keyword evidence="3 7" id="KW-1134">Transmembrane beta strand</keyword>
<dbReference type="InterPro" id="IPR012910">
    <property type="entry name" value="Plug_dom"/>
</dbReference>
<dbReference type="Gene3D" id="2.170.130.10">
    <property type="entry name" value="TonB-dependent receptor, plug domain"/>
    <property type="match status" value="1"/>
</dbReference>
<dbReference type="InterPro" id="IPR023996">
    <property type="entry name" value="TonB-dep_OMP_SusC/RagA"/>
</dbReference>
<keyword evidence="2 7" id="KW-0813">Transport</keyword>
<evidence type="ECO:0000256" key="1">
    <source>
        <dbReference type="ARBA" id="ARBA00004571"/>
    </source>
</evidence>
<dbReference type="Pfam" id="PF07715">
    <property type="entry name" value="Plug"/>
    <property type="match status" value="1"/>
</dbReference>
<feature type="domain" description="TonB-dependent receptor plug" evidence="9">
    <location>
        <begin position="123"/>
        <end position="256"/>
    </location>
</feature>
<evidence type="ECO:0000256" key="8">
    <source>
        <dbReference type="SAM" id="SignalP"/>
    </source>
</evidence>